<dbReference type="AlphaFoldDB" id="A0AAD4X503"/>
<dbReference type="PIRSF" id="PIRSF005225">
    <property type="entry name" value="LAG1_LAC1"/>
    <property type="match status" value="1"/>
</dbReference>
<evidence type="ECO:0000313" key="9">
    <source>
        <dbReference type="Proteomes" id="UP001202328"/>
    </source>
</evidence>
<evidence type="ECO:0000313" key="8">
    <source>
        <dbReference type="EMBL" id="KAI3836976.1"/>
    </source>
</evidence>
<dbReference type="InterPro" id="IPR006634">
    <property type="entry name" value="TLC-dom"/>
</dbReference>
<dbReference type="Proteomes" id="UP001202328">
    <property type="component" value="Unassembled WGS sequence"/>
</dbReference>
<keyword evidence="4 5" id="KW-0472">Membrane</keyword>
<dbReference type="Pfam" id="PF03798">
    <property type="entry name" value="TRAM_LAG1_CLN8"/>
    <property type="match status" value="2"/>
</dbReference>
<feature type="transmembrane region" description="Helical" evidence="6">
    <location>
        <begin position="180"/>
        <end position="201"/>
    </location>
</feature>
<keyword evidence="2 5" id="KW-0812">Transmembrane</keyword>
<comment type="subcellular location">
    <subcellularLocation>
        <location evidence="1">Endoplasmic reticulum membrane</location>
        <topology evidence="1">Multi-pass membrane protein</topology>
    </subcellularLocation>
</comment>
<keyword evidence="3 6" id="KW-1133">Transmembrane helix</keyword>
<comment type="caution">
    <text evidence="8">The sequence shown here is derived from an EMBL/GenBank/DDBJ whole genome shotgun (WGS) entry which is preliminary data.</text>
</comment>
<evidence type="ECO:0000256" key="2">
    <source>
        <dbReference type="ARBA" id="ARBA00022692"/>
    </source>
</evidence>
<proteinExistence type="predicted"/>
<dbReference type="SMART" id="SM00724">
    <property type="entry name" value="TLC"/>
    <property type="match status" value="1"/>
</dbReference>
<gene>
    <name evidence="8" type="ORF">MKW98_005309</name>
</gene>
<dbReference type="InterPro" id="IPR016439">
    <property type="entry name" value="Lag1/Lac1-like"/>
</dbReference>
<feature type="transmembrane region" description="Helical" evidence="6">
    <location>
        <begin position="221"/>
        <end position="242"/>
    </location>
</feature>
<evidence type="ECO:0000256" key="4">
    <source>
        <dbReference type="ARBA" id="ARBA00023136"/>
    </source>
</evidence>
<evidence type="ECO:0000256" key="3">
    <source>
        <dbReference type="ARBA" id="ARBA00022989"/>
    </source>
</evidence>
<evidence type="ECO:0000256" key="5">
    <source>
        <dbReference type="PROSITE-ProRule" id="PRU00205"/>
    </source>
</evidence>
<feature type="domain" description="TLC" evidence="7">
    <location>
        <begin position="65"/>
        <end position="253"/>
    </location>
</feature>
<organism evidence="8 9">
    <name type="scientific">Papaver atlanticum</name>
    <dbReference type="NCBI Taxonomy" id="357466"/>
    <lineage>
        <taxon>Eukaryota</taxon>
        <taxon>Viridiplantae</taxon>
        <taxon>Streptophyta</taxon>
        <taxon>Embryophyta</taxon>
        <taxon>Tracheophyta</taxon>
        <taxon>Spermatophyta</taxon>
        <taxon>Magnoliopsida</taxon>
        <taxon>Ranunculales</taxon>
        <taxon>Papaveraceae</taxon>
        <taxon>Papaveroideae</taxon>
        <taxon>Papaver</taxon>
    </lineage>
</organism>
<dbReference type="GO" id="GO:0005789">
    <property type="term" value="C:endoplasmic reticulum membrane"/>
    <property type="evidence" value="ECO:0007669"/>
    <property type="project" value="UniProtKB-SubCell"/>
</dbReference>
<dbReference type="PANTHER" id="PTHR12560">
    <property type="entry name" value="LONGEVITY ASSURANCE FACTOR 1 LAG1"/>
    <property type="match status" value="1"/>
</dbReference>
<dbReference type="PROSITE" id="PS50922">
    <property type="entry name" value="TLC"/>
    <property type="match status" value="1"/>
</dbReference>
<dbReference type="PANTHER" id="PTHR12560:SF0">
    <property type="entry name" value="LD18904P"/>
    <property type="match status" value="1"/>
</dbReference>
<dbReference type="GO" id="GO:0050291">
    <property type="term" value="F:sphingosine N-acyltransferase activity"/>
    <property type="evidence" value="ECO:0007669"/>
    <property type="project" value="InterPro"/>
</dbReference>
<feature type="transmembrane region" description="Helical" evidence="6">
    <location>
        <begin position="17"/>
        <end position="38"/>
    </location>
</feature>
<evidence type="ECO:0000256" key="6">
    <source>
        <dbReference type="SAM" id="Phobius"/>
    </source>
</evidence>
<feature type="transmembrane region" description="Helical" evidence="6">
    <location>
        <begin position="115"/>
        <end position="134"/>
    </location>
</feature>
<sequence>MDLICCSHDGIPEAKHFSLAIIFAFALVPARFLSYTFLYQRLAIWLVSDGMIPLKVTKSKKAIIAKCSESMWKLTHYVPAQAWVISILYQESWAVGTNEYFEGWPNQELKLPFTLVYMCQCGFYLYSITALLTWETRRKDFAVMMTHHFITVLLLGFSYFTRYSAKVFKYSNNELGASVFFGFFSISWFTLRLVYFPFWVIKSTSYDLIEVLKRSEGDHTFLYYFVNSMLLTLLTFHIYWWMLICSMITRQLRNKGKVGEDVRSDSDDDD</sequence>
<evidence type="ECO:0000259" key="7">
    <source>
        <dbReference type="PROSITE" id="PS50922"/>
    </source>
</evidence>
<dbReference type="EMBL" id="JAJJMB010017633">
    <property type="protein sequence ID" value="KAI3836976.1"/>
    <property type="molecule type" value="Genomic_DNA"/>
</dbReference>
<name>A0AAD4X503_9MAGN</name>
<keyword evidence="9" id="KW-1185">Reference proteome</keyword>
<reference evidence="8" key="1">
    <citation type="submission" date="2022-04" db="EMBL/GenBank/DDBJ databases">
        <title>A functionally conserved STORR gene fusion in Papaver species that diverged 16.8 million years ago.</title>
        <authorList>
            <person name="Catania T."/>
        </authorList>
    </citation>
    <scope>NUCLEOTIDE SEQUENCE</scope>
    <source>
        <strain evidence="8">S-188037</strain>
    </source>
</reference>
<feature type="transmembrane region" description="Helical" evidence="6">
    <location>
        <begin position="141"/>
        <end position="160"/>
    </location>
</feature>
<accession>A0AAD4X503</accession>
<dbReference type="GO" id="GO:0046513">
    <property type="term" value="P:ceramide biosynthetic process"/>
    <property type="evidence" value="ECO:0007669"/>
    <property type="project" value="InterPro"/>
</dbReference>
<protein>
    <recommendedName>
        <fullName evidence="7">TLC domain-containing protein</fullName>
    </recommendedName>
</protein>
<evidence type="ECO:0000256" key="1">
    <source>
        <dbReference type="ARBA" id="ARBA00004477"/>
    </source>
</evidence>